<dbReference type="InterPro" id="IPR015854">
    <property type="entry name" value="ABC_transpr_LolD-like"/>
</dbReference>
<proteinExistence type="predicted"/>
<dbReference type="InterPro" id="IPR017871">
    <property type="entry name" value="ABC_transporter-like_CS"/>
</dbReference>
<dbReference type="RefSeq" id="WP_013425091.1">
    <property type="nucleotide sequence ID" value="NC_014666.1"/>
</dbReference>
<dbReference type="GO" id="GO:0005886">
    <property type="term" value="C:plasma membrane"/>
    <property type="evidence" value="ECO:0007669"/>
    <property type="project" value="TreeGrafter"/>
</dbReference>
<evidence type="ECO:0000313" key="6">
    <source>
        <dbReference type="Proteomes" id="UP000002484"/>
    </source>
</evidence>
<accession>E3J6P9</accession>
<evidence type="ECO:0000313" key="5">
    <source>
        <dbReference type="EMBL" id="ADP81973.1"/>
    </source>
</evidence>
<dbReference type="GO" id="GO:0016887">
    <property type="term" value="F:ATP hydrolysis activity"/>
    <property type="evidence" value="ECO:0007669"/>
    <property type="project" value="InterPro"/>
</dbReference>
<dbReference type="Pfam" id="PF00005">
    <property type="entry name" value="ABC_tran"/>
    <property type="match status" value="1"/>
</dbReference>
<dbReference type="PROSITE" id="PS00211">
    <property type="entry name" value="ABC_TRANSPORTER_1"/>
    <property type="match status" value="1"/>
</dbReference>
<feature type="domain" description="ABC transporter" evidence="4">
    <location>
        <begin position="31"/>
        <end position="253"/>
    </location>
</feature>
<feature type="region of interest" description="Disordered" evidence="3">
    <location>
        <begin position="1"/>
        <end position="26"/>
    </location>
</feature>
<dbReference type="InterPro" id="IPR003593">
    <property type="entry name" value="AAA+_ATPase"/>
</dbReference>
<dbReference type="InterPro" id="IPR027417">
    <property type="entry name" value="P-loop_NTPase"/>
</dbReference>
<protein>
    <submittedName>
        <fullName evidence="5">ABC transporter related protein</fullName>
    </submittedName>
</protein>
<dbReference type="SMART" id="SM00382">
    <property type="entry name" value="AAA"/>
    <property type="match status" value="1"/>
</dbReference>
<evidence type="ECO:0000256" key="3">
    <source>
        <dbReference type="SAM" id="MobiDB-lite"/>
    </source>
</evidence>
<dbReference type="GO" id="GO:0022857">
    <property type="term" value="F:transmembrane transporter activity"/>
    <property type="evidence" value="ECO:0007669"/>
    <property type="project" value="TreeGrafter"/>
</dbReference>
<name>E3J6P9_PSEI1</name>
<dbReference type="GO" id="GO:0005524">
    <property type="term" value="F:ATP binding"/>
    <property type="evidence" value="ECO:0007669"/>
    <property type="project" value="UniProtKB-KW"/>
</dbReference>
<dbReference type="InParanoid" id="E3J6P9"/>
<dbReference type="KEGG" id="fri:FraEuI1c_3967"/>
<evidence type="ECO:0000256" key="1">
    <source>
        <dbReference type="ARBA" id="ARBA00022741"/>
    </source>
</evidence>
<dbReference type="PROSITE" id="PS50893">
    <property type="entry name" value="ABC_TRANSPORTER_2"/>
    <property type="match status" value="1"/>
</dbReference>
<evidence type="ECO:0000259" key="4">
    <source>
        <dbReference type="PROSITE" id="PS50893"/>
    </source>
</evidence>
<dbReference type="eggNOG" id="COG1136">
    <property type="taxonomic scope" value="Bacteria"/>
</dbReference>
<dbReference type="Gene3D" id="3.40.50.300">
    <property type="entry name" value="P-loop containing nucleotide triphosphate hydrolases"/>
    <property type="match status" value="1"/>
</dbReference>
<dbReference type="STRING" id="298654.FraEuI1c_3967"/>
<dbReference type="Proteomes" id="UP000002484">
    <property type="component" value="Chromosome"/>
</dbReference>
<dbReference type="InterPro" id="IPR003439">
    <property type="entry name" value="ABC_transporter-like_ATP-bd"/>
</dbReference>
<organism evidence="5 6">
    <name type="scientific">Pseudofrankia inefficax (strain DSM 45817 / CECT 9037 / DDB 130130 / EuI1c)</name>
    <name type="common">Frankia inefficax</name>
    <dbReference type="NCBI Taxonomy" id="298654"/>
    <lineage>
        <taxon>Bacteria</taxon>
        <taxon>Bacillati</taxon>
        <taxon>Actinomycetota</taxon>
        <taxon>Actinomycetes</taxon>
        <taxon>Frankiales</taxon>
        <taxon>Frankiaceae</taxon>
        <taxon>Pseudofrankia</taxon>
    </lineage>
</organism>
<dbReference type="PANTHER" id="PTHR24220:SF685">
    <property type="entry name" value="ABC TRANSPORTER RELATED"/>
    <property type="match status" value="1"/>
</dbReference>
<keyword evidence="2" id="KW-0067">ATP-binding</keyword>
<evidence type="ECO:0000256" key="2">
    <source>
        <dbReference type="ARBA" id="ARBA00022840"/>
    </source>
</evidence>
<gene>
    <name evidence="5" type="ordered locus">FraEuI1c_3967</name>
</gene>
<dbReference type="HOGENOM" id="CLU_000604_1_22_11"/>
<dbReference type="PANTHER" id="PTHR24220">
    <property type="entry name" value="IMPORT ATP-BINDING PROTEIN"/>
    <property type="match status" value="1"/>
</dbReference>
<reference evidence="5 6" key="1">
    <citation type="submission" date="2010-10" db="EMBL/GenBank/DDBJ databases">
        <title>Complete sequence of Frankia sp. EuI1c.</title>
        <authorList>
            <consortium name="US DOE Joint Genome Institute"/>
            <person name="Lucas S."/>
            <person name="Copeland A."/>
            <person name="Lapidus A."/>
            <person name="Cheng J.-F."/>
            <person name="Bruce D."/>
            <person name="Goodwin L."/>
            <person name="Pitluck S."/>
            <person name="Chertkov O."/>
            <person name="Detter J.C."/>
            <person name="Han C."/>
            <person name="Tapia R."/>
            <person name="Land M."/>
            <person name="Hauser L."/>
            <person name="Jeffries C."/>
            <person name="Kyrpides N."/>
            <person name="Ivanova N."/>
            <person name="Mikhailova N."/>
            <person name="Beauchemin N."/>
            <person name="Sen A."/>
            <person name="Sur S.A."/>
            <person name="Gtari M."/>
            <person name="Wall L."/>
            <person name="Tisa L."/>
            <person name="Woyke T."/>
        </authorList>
    </citation>
    <scope>NUCLEOTIDE SEQUENCE [LARGE SCALE GENOMIC DNA]</scope>
    <source>
        <strain evidence="6">DSM 45817 / CECT 9037 / EuI1c</strain>
    </source>
</reference>
<dbReference type="AlphaFoldDB" id="E3J6P9"/>
<dbReference type="EMBL" id="CP002299">
    <property type="protein sequence ID" value="ADP81973.1"/>
    <property type="molecule type" value="Genomic_DNA"/>
</dbReference>
<dbReference type="SUPFAM" id="SSF52540">
    <property type="entry name" value="P-loop containing nucleoside triphosphate hydrolases"/>
    <property type="match status" value="1"/>
</dbReference>
<sequence length="253" mass="26129" precursor="true">MRRRHLPAQTGAGSEREPDEAEAWAEQPPLVECRDLACTFGTGEAAVVAVHGVSLQVWPGDQIGVMGPSGSGKSTLLHLLGGLRPATAGTVGWPGLGGHPLGVPGRIGFIFQGPSLVPSLDVVENVTLPLLMADADPAEAIRRARAALDAVGIGTLAARVPDELSGGQAQRVAVARALVCQPRLLLADEPTGQLDHAAADVVMTSLLDARARLGAALVVSTHDPLIADRLSGRWVMRDGAVTGTSSPAERVAR</sequence>
<keyword evidence="6" id="KW-1185">Reference proteome</keyword>
<keyword evidence="1" id="KW-0547">Nucleotide-binding</keyword>